<feature type="domain" description="Response regulatory" evidence="2">
    <location>
        <begin position="146"/>
        <end position="263"/>
    </location>
</feature>
<evidence type="ECO:0000259" key="2">
    <source>
        <dbReference type="PROSITE" id="PS50110"/>
    </source>
</evidence>
<proteinExistence type="predicted"/>
<accession>A0ABV1RK82</accession>
<feature type="modified residue" description="4-aspartylphosphate" evidence="1">
    <location>
        <position position="196"/>
    </location>
</feature>
<protein>
    <submittedName>
        <fullName evidence="3">Response regulator</fullName>
    </submittedName>
</protein>
<name>A0ABV1RK82_9ALTE</name>
<dbReference type="PANTHER" id="PTHR43228:SF1">
    <property type="entry name" value="TWO-COMPONENT RESPONSE REGULATOR ARR22"/>
    <property type="match status" value="1"/>
</dbReference>
<evidence type="ECO:0000313" key="3">
    <source>
        <dbReference type="EMBL" id="MER2493351.1"/>
    </source>
</evidence>
<comment type="caution">
    <text evidence="1">Lacks conserved residue(s) required for the propagation of feature annotation.</text>
</comment>
<dbReference type="InterPro" id="IPR052048">
    <property type="entry name" value="ST_Response_Regulator"/>
</dbReference>
<comment type="caution">
    <text evidence="3">The sequence shown here is derived from an EMBL/GenBank/DDBJ whole genome shotgun (WGS) entry which is preliminary data.</text>
</comment>
<evidence type="ECO:0000256" key="1">
    <source>
        <dbReference type="PROSITE-ProRule" id="PRU00169"/>
    </source>
</evidence>
<dbReference type="InterPro" id="IPR011006">
    <property type="entry name" value="CheY-like_superfamily"/>
</dbReference>
<dbReference type="PANTHER" id="PTHR43228">
    <property type="entry name" value="TWO-COMPONENT RESPONSE REGULATOR"/>
    <property type="match status" value="1"/>
</dbReference>
<sequence>MQQLSPSDLSILLVEPSVTQRKVIMRFLEKEDIVHVTEATDVESARASILKSVPDLVISALHFSDGTGLQLLHHIRHSEPYSDVPFMLVSSEYRKAQLEEFKQAGVVAILPKPFTAEHLGTAINSTLDLLTADELELDLFDVHDVRVLVVDDSRLARNHIKRVLANLGVQRMTEAENGAQAQTILENEMFDLVVTDYNMPEVDGRELTEYIRSHGQHSHMPVLMVSSEANETHLSNIAQSGVNAICDKPFEPGMVKQLLYRILNHEHD</sequence>
<dbReference type="RefSeq" id="WP_143870537.1">
    <property type="nucleotide sequence ID" value="NZ_CP041660.1"/>
</dbReference>
<dbReference type="SMART" id="SM00448">
    <property type="entry name" value="REC"/>
    <property type="match status" value="2"/>
</dbReference>
<dbReference type="Gene3D" id="3.40.50.2300">
    <property type="match status" value="2"/>
</dbReference>
<dbReference type="Proteomes" id="UP001467690">
    <property type="component" value="Unassembled WGS sequence"/>
</dbReference>
<dbReference type="Pfam" id="PF00072">
    <property type="entry name" value="Response_reg"/>
    <property type="match status" value="2"/>
</dbReference>
<dbReference type="EMBL" id="JBELOE010000259">
    <property type="protein sequence ID" value="MER2493351.1"/>
    <property type="molecule type" value="Genomic_DNA"/>
</dbReference>
<keyword evidence="4" id="KW-1185">Reference proteome</keyword>
<dbReference type="PROSITE" id="PS50110">
    <property type="entry name" value="RESPONSE_REGULATORY"/>
    <property type="match status" value="2"/>
</dbReference>
<evidence type="ECO:0000313" key="4">
    <source>
        <dbReference type="Proteomes" id="UP001467690"/>
    </source>
</evidence>
<dbReference type="InterPro" id="IPR001789">
    <property type="entry name" value="Sig_transdc_resp-reg_receiver"/>
</dbReference>
<reference evidence="3 4" key="1">
    <citation type="submission" date="2024-06" db="EMBL/GenBank/DDBJ databases">
        <authorList>
            <person name="Chen R.Y."/>
        </authorList>
    </citation>
    <scope>NUCLEOTIDE SEQUENCE [LARGE SCALE GENOMIC DNA]</scope>
    <source>
        <strain evidence="3 4">D2</strain>
    </source>
</reference>
<dbReference type="SUPFAM" id="SSF52172">
    <property type="entry name" value="CheY-like"/>
    <property type="match status" value="2"/>
</dbReference>
<keyword evidence="1" id="KW-0597">Phosphoprotein</keyword>
<gene>
    <name evidence="3" type="ORF">ABS311_15835</name>
</gene>
<feature type="domain" description="Response regulatory" evidence="2">
    <location>
        <begin position="10"/>
        <end position="127"/>
    </location>
</feature>
<organism evidence="3 4">
    <name type="scientific">Catenovulum sediminis</name>
    <dbReference type="NCBI Taxonomy" id="1740262"/>
    <lineage>
        <taxon>Bacteria</taxon>
        <taxon>Pseudomonadati</taxon>
        <taxon>Pseudomonadota</taxon>
        <taxon>Gammaproteobacteria</taxon>
        <taxon>Alteromonadales</taxon>
        <taxon>Alteromonadaceae</taxon>
        <taxon>Catenovulum</taxon>
    </lineage>
</organism>